<evidence type="ECO:0000256" key="1">
    <source>
        <dbReference type="ARBA" id="ARBA00004141"/>
    </source>
</evidence>
<feature type="transmembrane region" description="Helical" evidence="10">
    <location>
        <begin position="30"/>
        <end position="52"/>
    </location>
</feature>
<feature type="domain" description="Palmitoyltransferase DHHC" evidence="12">
    <location>
        <begin position="124"/>
        <end position="249"/>
    </location>
</feature>
<name>A0A177A8N7_9PEZI</name>
<dbReference type="VEuPathDB" id="FungiDB:GMDG_04202"/>
<feature type="transmembrane region" description="Helical" evidence="10">
    <location>
        <begin position="64"/>
        <end position="82"/>
    </location>
</feature>
<keyword evidence="7" id="KW-0449">Lipoprotein</keyword>
<dbReference type="EC" id="2.3.1.225" evidence="10"/>
<comment type="similarity">
    <text evidence="10">Belongs to the DHHC palmitoyltransferase family.</text>
</comment>
<keyword evidence="5 10" id="KW-0472">Membrane</keyword>
<comment type="subcellular location">
    <subcellularLocation>
        <location evidence="1">Membrane</location>
        <topology evidence="1">Multi-pass membrane protein</topology>
    </subcellularLocation>
</comment>
<feature type="region of interest" description="Disordered" evidence="11">
    <location>
        <begin position="422"/>
        <end position="494"/>
    </location>
</feature>
<keyword evidence="8 10" id="KW-0012">Acyltransferase</keyword>
<dbReference type="InterPro" id="IPR039859">
    <property type="entry name" value="PFA4/ZDH16/20/ERF2-like"/>
</dbReference>
<dbReference type="AlphaFoldDB" id="A0A177A8N7"/>
<evidence type="ECO:0000256" key="6">
    <source>
        <dbReference type="ARBA" id="ARBA00023139"/>
    </source>
</evidence>
<keyword evidence="2 10" id="KW-0808">Transferase</keyword>
<protein>
    <recommendedName>
        <fullName evidence="10">Palmitoyltransferase</fullName>
        <ecNumber evidence="10">2.3.1.225</ecNumber>
    </recommendedName>
</protein>
<dbReference type="PROSITE" id="PS50216">
    <property type="entry name" value="DHHC"/>
    <property type="match status" value="1"/>
</dbReference>
<dbReference type="OrthoDB" id="302728at2759"/>
<feature type="transmembrane region" description="Helical" evidence="10">
    <location>
        <begin position="213"/>
        <end position="233"/>
    </location>
</feature>
<sequence length="529" mass="59699">MDETSAPPTSPLSLLNMAGVRKMIRKCERYCCLTFTYFPLAFVYSITTWAVWVEATIGFNPSQSAWIGSGTSFLGIALYILLNWSYTTAVFTSPGSTTDLHNGYSSLPTQAAPAATSFTVKSTGELRFCKKCQARKPDRAHHCSTCNRCVLKMDHHCPWLAACVGLRNYKAFLLFLSYTTIFCFVCFGVSATWVWTEILRDGQYEDNLTPINYMMLAVISGMIGLVLAFFTGWHIMLASRGQTTIECLEKTRYLSPVRRAMQHQHIAQHRSHEPPIYGQQLRDIYTNALPGVTRPEGGATPPAEPRYRTYEDLERQRAGDRYQEYLDEQDSEKLPNAFDLGWRRNLYVLFGPRKLLWFLPICNSIGDGWSWEPSPKWIAMREYIRKERDEQLERERNAGWGTASGGWEGEPEPVQITRHYLNAPSPTMSSGQRSPTKADSVLGRDPGSYLEGPNDGHNMRMENLSRNRIGKEDDDDDYDTSSDEIETPRPGLVQHFSGFGAQRIFGGMKMGLGQAQKPEGDGEDGDSVD</sequence>
<dbReference type="PANTHER" id="PTHR12246">
    <property type="entry name" value="PALMITOYLTRANSFERASE ZDHHC16"/>
    <property type="match status" value="1"/>
</dbReference>
<dbReference type="InterPro" id="IPR001594">
    <property type="entry name" value="Palmitoyltrfase_DHHC"/>
</dbReference>
<keyword evidence="3 10" id="KW-0812">Transmembrane</keyword>
<dbReference type="eggNOG" id="KOG1315">
    <property type="taxonomic scope" value="Eukaryota"/>
</dbReference>
<reference evidence="13" key="1">
    <citation type="submission" date="2016-03" db="EMBL/GenBank/DDBJ databases">
        <title>Updated assembly of Pseudogymnoascus destructans, the fungus causing white-nose syndrome of bats.</title>
        <authorList>
            <person name="Palmer J.M."/>
            <person name="Drees K.P."/>
            <person name="Foster J.T."/>
            <person name="Lindner D.L."/>
        </authorList>
    </citation>
    <scope>NUCLEOTIDE SEQUENCE [LARGE SCALE GENOMIC DNA]</scope>
    <source>
        <strain evidence="13">20631-21</strain>
    </source>
</reference>
<keyword evidence="6" id="KW-0564">Palmitate</keyword>
<dbReference type="EMBL" id="KV441399">
    <property type="protein sequence ID" value="OAF57792.1"/>
    <property type="molecule type" value="Genomic_DNA"/>
</dbReference>
<dbReference type="Pfam" id="PF01529">
    <property type="entry name" value="DHHC"/>
    <property type="match status" value="1"/>
</dbReference>
<evidence type="ECO:0000256" key="3">
    <source>
        <dbReference type="ARBA" id="ARBA00022692"/>
    </source>
</evidence>
<evidence type="ECO:0000256" key="7">
    <source>
        <dbReference type="ARBA" id="ARBA00023288"/>
    </source>
</evidence>
<proteinExistence type="inferred from homology"/>
<evidence type="ECO:0000256" key="10">
    <source>
        <dbReference type="RuleBase" id="RU079119"/>
    </source>
</evidence>
<keyword evidence="4 10" id="KW-1133">Transmembrane helix</keyword>
<evidence type="ECO:0000256" key="8">
    <source>
        <dbReference type="ARBA" id="ARBA00023315"/>
    </source>
</evidence>
<dbReference type="GO" id="GO:0019706">
    <property type="term" value="F:protein-cysteine S-palmitoyltransferase activity"/>
    <property type="evidence" value="ECO:0007669"/>
    <property type="project" value="UniProtKB-EC"/>
</dbReference>
<accession>A0A177A8N7</accession>
<evidence type="ECO:0000256" key="5">
    <source>
        <dbReference type="ARBA" id="ARBA00023136"/>
    </source>
</evidence>
<gene>
    <name evidence="13" type="primary">PFA3</name>
    <name evidence="13" type="ORF">VC83_05761</name>
</gene>
<dbReference type="GO" id="GO:0016020">
    <property type="term" value="C:membrane"/>
    <property type="evidence" value="ECO:0007669"/>
    <property type="project" value="UniProtKB-SubCell"/>
</dbReference>
<evidence type="ECO:0000256" key="11">
    <source>
        <dbReference type="SAM" id="MobiDB-lite"/>
    </source>
</evidence>
<dbReference type="RefSeq" id="XP_024323078.1">
    <property type="nucleotide sequence ID" value="XM_024469375.1"/>
</dbReference>
<comment type="catalytic activity">
    <reaction evidence="9 10">
        <text>L-cysteinyl-[protein] + hexadecanoyl-CoA = S-hexadecanoyl-L-cysteinyl-[protein] + CoA</text>
        <dbReference type="Rhea" id="RHEA:36683"/>
        <dbReference type="Rhea" id="RHEA-COMP:10131"/>
        <dbReference type="Rhea" id="RHEA-COMP:11032"/>
        <dbReference type="ChEBI" id="CHEBI:29950"/>
        <dbReference type="ChEBI" id="CHEBI:57287"/>
        <dbReference type="ChEBI" id="CHEBI:57379"/>
        <dbReference type="ChEBI" id="CHEBI:74151"/>
        <dbReference type="EC" id="2.3.1.225"/>
    </reaction>
</comment>
<feature type="compositionally biased region" description="Basic and acidic residues" evidence="11">
    <location>
        <begin position="457"/>
        <end position="471"/>
    </location>
</feature>
<feature type="compositionally biased region" description="Acidic residues" evidence="11">
    <location>
        <begin position="472"/>
        <end position="485"/>
    </location>
</feature>
<evidence type="ECO:0000256" key="2">
    <source>
        <dbReference type="ARBA" id="ARBA00022679"/>
    </source>
</evidence>
<evidence type="ECO:0000256" key="9">
    <source>
        <dbReference type="ARBA" id="ARBA00048048"/>
    </source>
</evidence>
<feature type="compositionally biased region" description="Polar residues" evidence="11">
    <location>
        <begin position="424"/>
        <end position="437"/>
    </location>
</feature>
<evidence type="ECO:0000313" key="13">
    <source>
        <dbReference type="EMBL" id="OAF57792.1"/>
    </source>
</evidence>
<comment type="domain">
    <text evidence="10">The DHHC domain is required for palmitoyltransferase activity.</text>
</comment>
<evidence type="ECO:0000256" key="4">
    <source>
        <dbReference type="ARBA" id="ARBA00022989"/>
    </source>
</evidence>
<feature type="transmembrane region" description="Helical" evidence="10">
    <location>
        <begin position="172"/>
        <end position="193"/>
    </location>
</feature>
<dbReference type="Proteomes" id="UP000077154">
    <property type="component" value="Unassembled WGS sequence"/>
</dbReference>
<organism evidence="13">
    <name type="scientific">Pseudogymnoascus destructans</name>
    <dbReference type="NCBI Taxonomy" id="655981"/>
    <lineage>
        <taxon>Eukaryota</taxon>
        <taxon>Fungi</taxon>
        <taxon>Dikarya</taxon>
        <taxon>Ascomycota</taxon>
        <taxon>Pezizomycotina</taxon>
        <taxon>Leotiomycetes</taxon>
        <taxon>Thelebolales</taxon>
        <taxon>Thelebolaceae</taxon>
        <taxon>Pseudogymnoascus</taxon>
    </lineage>
</organism>
<dbReference type="GeneID" id="36288825"/>
<evidence type="ECO:0000259" key="12">
    <source>
        <dbReference type="Pfam" id="PF01529"/>
    </source>
</evidence>